<dbReference type="EMBL" id="JAGSOT010000045">
    <property type="protein sequence ID" value="MBR7797183.1"/>
    <property type="molecule type" value="Genomic_DNA"/>
</dbReference>
<dbReference type="RefSeq" id="WP_026682471.1">
    <property type="nucleotide sequence ID" value="NZ_BAAACY010000044.1"/>
</dbReference>
<accession>A0A941E1H7</accession>
<evidence type="ECO:0000313" key="3">
    <source>
        <dbReference type="Proteomes" id="UP000675284"/>
    </source>
</evidence>
<dbReference type="InterPro" id="IPR000683">
    <property type="entry name" value="Gfo/Idh/MocA-like_OxRdtase_N"/>
</dbReference>
<dbReference type="PANTHER" id="PTHR43377:SF1">
    <property type="entry name" value="BILIVERDIN REDUCTASE A"/>
    <property type="match status" value="1"/>
</dbReference>
<dbReference type="Pfam" id="PF01408">
    <property type="entry name" value="GFO_IDH_MocA"/>
    <property type="match status" value="1"/>
</dbReference>
<dbReference type="InterPro" id="IPR051450">
    <property type="entry name" value="Gfo/Idh/MocA_Oxidoreductases"/>
</dbReference>
<proteinExistence type="predicted"/>
<name>A0A941E1H7_9BACI</name>
<dbReference type="AlphaFoldDB" id="A0A941E1H7"/>
<keyword evidence="3" id="KW-1185">Reference proteome</keyword>
<dbReference type="InterPro" id="IPR036291">
    <property type="entry name" value="NAD(P)-bd_dom_sf"/>
</dbReference>
<organism evidence="2 3">
    <name type="scientific">Virgibacillus salarius</name>
    <dbReference type="NCBI Taxonomy" id="447199"/>
    <lineage>
        <taxon>Bacteria</taxon>
        <taxon>Bacillati</taxon>
        <taxon>Bacillota</taxon>
        <taxon>Bacilli</taxon>
        <taxon>Bacillales</taxon>
        <taxon>Bacillaceae</taxon>
        <taxon>Virgibacillus</taxon>
    </lineage>
</organism>
<evidence type="ECO:0000259" key="1">
    <source>
        <dbReference type="Pfam" id="PF01408"/>
    </source>
</evidence>
<evidence type="ECO:0000313" key="2">
    <source>
        <dbReference type="EMBL" id="MBR7797183.1"/>
    </source>
</evidence>
<sequence>MRVGVIGTGNMGENHIRTYSSMYHHCQLIGIYDIDETKRNEIAKKYSIKPFPSLDNLLKEVDAVSIAVPTKFHYDIGLKCIDNKVHMLLEKPMTSTVEQAKDLLYKSLKSGVILQVGHIELFNPVIQELLKVLENKKIIGIEFQRMSPYHKRIKNIDVVEDLMIHDLYILQEILKDKLMEVKALGKIIDGTIKHAVVIAKSSQETIVKLSASFKSKNKIRTIQILAEDAFIDVNLLKKEINIRSSILTKTIKVDDSIHPLQVQLTDFINCINLKREPSVTGNAGIRALLITNSITNEINNE</sequence>
<dbReference type="Proteomes" id="UP000675284">
    <property type="component" value="Unassembled WGS sequence"/>
</dbReference>
<reference evidence="2" key="1">
    <citation type="submission" date="2021-04" db="EMBL/GenBank/DDBJ databases">
        <title>Isolation and polyphasic classification of algal microorganism.</title>
        <authorList>
            <person name="Wang S."/>
        </authorList>
    </citation>
    <scope>NUCLEOTIDE SEQUENCE</scope>
    <source>
        <strain evidence="2">720a</strain>
    </source>
</reference>
<dbReference type="Gene3D" id="3.40.50.720">
    <property type="entry name" value="NAD(P)-binding Rossmann-like Domain"/>
    <property type="match status" value="1"/>
</dbReference>
<dbReference type="GO" id="GO:0000166">
    <property type="term" value="F:nucleotide binding"/>
    <property type="evidence" value="ECO:0007669"/>
    <property type="project" value="InterPro"/>
</dbReference>
<comment type="caution">
    <text evidence="2">The sequence shown here is derived from an EMBL/GenBank/DDBJ whole genome shotgun (WGS) entry which is preliminary data.</text>
</comment>
<feature type="domain" description="Gfo/Idh/MocA-like oxidoreductase N-terminal" evidence="1">
    <location>
        <begin position="1"/>
        <end position="118"/>
    </location>
</feature>
<gene>
    <name evidence="2" type="ORF">KCX74_14175</name>
</gene>
<protein>
    <submittedName>
        <fullName evidence="2">Gfo/Idh/MocA family oxidoreductase</fullName>
    </submittedName>
</protein>
<dbReference type="Gene3D" id="3.30.360.10">
    <property type="entry name" value="Dihydrodipicolinate Reductase, domain 2"/>
    <property type="match status" value="1"/>
</dbReference>
<dbReference type="SUPFAM" id="SSF51735">
    <property type="entry name" value="NAD(P)-binding Rossmann-fold domains"/>
    <property type="match status" value="1"/>
</dbReference>
<dbReference type="PANTHER" id="PTHR43377">
    <property type="entry name" value="BILIVERDIN REDUCTASE A"/>
    <property type="match status" value="1"/>
</dbReference>